<dbReference type="PANTHER" id="PTHR33571">
    <property type="entry name" value="SSL8005 PROTEIN"/>
    <property type="match status" value="1"/>
</dbReference>
<dbReference type="Gene3D" id="3.30.460.10">
    <property type="entry name" value="Beta Polymerase, domain 2"/>
    <property type="match status" value="1"/>
</dbReference>
<feature type="non-terminal residue" evidence="11">
    <location>
        <position position="1"/>
    </location>
</feature>
<dbReference type="NCBIfam" id="TIGR02606">
    <property type="entry name" value="antidote_CC2985"/>
    <property type="match status" value="1"/>
</dbReference>
<dbReference type="InterPro" id="IPR052038">
    <property type="entry name" value="Type-VII_TA_antitoxin"/>
</dbReference>
<evidence type="ECO:0000313" key="11">
    <source>
        <dbReference type="EMBL" id="MFC3227082.1"/>
    </source>
</evidence>
<evidence type="ECO:0000256" key="2">
    <source>
        <dbReference type="ARBA" id="ARBA00022649"/>
    </source>
</evidence>
<dbReference type="InterPro" id="IPR043519">
    <property type="entry name" value="NT_sf"/>
</dbReference>
<sequence>SGFRRICGMDVSLPPTLEAFVRRKVASGQYGDASEVVREALRLLQQMERSVPALADNAGQKASDGQAEPSLGRSQLRATLAGMAPALHKLGVASLALYGSVRRGDATPDSDIDMLVEIVPGRRFSLIDLAAVAAVLEDRLGRRIDLATRDGLDPELRERILEEAETIFP</sequence>
<evidence type="ECO:0000256" key="7">
    <source>
        <dbReference type="ARBA" id="ARBA00022840"/>
    </source>
</evidence>
<dbReference type="InterPro" id="IPR002934">
    <property type="entry name" value="Polymerase_NTP_transf_dom"/>
</dbReference>
<dbReference type="InterPro" id="IPR010985">
    <property type="entry name" value="Ribbon_hlx_hlx"/>
</dbReference>
<proteinExistence type="inferred from homology"/>
<keyword evidence="3" id="KW-0808">Transferase</keyword>
<dbReference type="InterPro" id="IPR022789">
    <property type="entry name" value="ParD"/>
</dbReference>
<accession>A0ABV7KXP0</accession>
<evidence type="ECO:0000313" key="12">
    <source>
        <dbReference type="Proteomes" id="UP001595528"/>
    </source>
</evidence>
<keyword evidence="6" id="KW-0547">Nucleotide-binding</keyword>
<dbReference type="PANTHER" id="PTHR33571:SF12">
    <property type="entry name" value="BSL3053 PROTEIN"/>
    <property type="match status" value="1"/>
</dbReference>
<organism evidence="11 12">
    <name type="scientific">Marinibaculum pumilum</name>
    <dbReference type="NCBI Taxonomy" id="1766165"/>
    <lineage>
        <taxon>Bacteria</taxon>
        <taxon>Pseudomonadati</taxon>
        <taxon>Pseudomonadota</taxon>
        <taxon>Alphaproteobacteria</taxon>
        <taxon>Rhodospirillales</taxon>
        <taxon>Rhodospirillaceae</taxon>
        <taxon>Marinibaculum</taxon>
    </lineage>
</organism>
<evidence type="ECO:0000256" key="5">
    <source>
        <dbReference type="ARBA" id="ARBA00022723"/>
    </source>
</evidence>
<dbReference type="CDD" id="cd05403">
    <property type="entry name" value="NT_KNTase_like"/>
    <property type="match status" value="1"/>
</dbReference>
<evidence type="ECO:0000256" key="6">
    <source>
        <dbReference type="ARBA" id="ARBA00022741"/>
    </source>
</evidence>
<keyword evidence="5" id="KW-0479">Metal-binding</keyword>
<name>A0ABV7KXP0_9PROT</name>
<dbReference type="SUPFAM" id="SSF81301">
    <property type="entry name" value="Nucleotidyltransferase"/>
    <property type="match status" value="1"/>
</dbReference>
<dbReference type="Pfam" id="PF01909">
    <property type="entry name" value="NTP_transf_2"/>
    <property type="match status" value="1"/>
</dbReference>
<keyword evidence="8" id="KW-0460">Magnesium</keyword>
<reference evidence="12" key="1">
    <citation type="journal article" date="2019" name="Int. J. Syst. Evol. Microbiol.">
        <title>The Global Catalogue of Microorganisms (GCM) 10K type strain sequencing project: providing services to taxonomists for standard genome sequencing and annotation.</title>
        <authorList>
            <consortium name="The Broad Institute Genomics Platform"/>
            <consortium name="The Broad Institute Genome Sequencing Center for Infectious Disease"/>
            <person name="Wu L."/>
            <person name="Ma J."/>
        </authorList>
    </citation>
    <scope>NUCLEOTIDE SEQUENCE [LARGE SCALE GENOMIC DNA]</scope>
    <source>
        <strain evidence="12">KCTC 42964</strain>
    </source>
</reference>
<dbReference type="RefSeq" id="WP_379899243.1">
    <property type="nucleotide sequence ID" value="NZ_JBHRTR010000019.1"/>
</dbReference>
<dbReference type="CDD" id="cd22231">
    <property type="entry name" value="RHH_NikR_HicB-like"/>
    <property type="match status" value="1"/>
</dbReference>
<dbReference type="SUPFAM" id="SSF47598">
    <property type="entry name" value="Ribbon-helix-helix"/>
    <property type="match status" value="1"/>
</dbReference>
<evidence type="ECO:0000256" key="4">
    <source>
        <dbReference type="ARBA" id="ARBA00022695"/>
    </source>
</evidence>
<evidence type="ECO:0000256" key="1">
    <source>
        <dbReference type="ARBA" id="ARBA00001946"/>
    </source>
</evidence>
<comment type="cofactor">
    <cofactor evidence="1">
        <name>Mg(2+)</name>
        <dbReference type="ChEBI" id="CHEBI:18420"/>
    </cofactor>
</comment>
<feature type="domain" description="Polymerase nucleotidyl transferase" evidence="10">
    <location>
        <begin position="89"/>
        <end position="164"/>
    </location>
</feature>
<dbReference type="InterPro" id="IPR038296">
    <property type="entry name" value="ParD_sf"/>
</dbReference>
<evidence type="ECO:0000256" key="8">
    <source>
        <dbReference type="ARBA" id="ARBA00022842"/>
    </source>
</evidence>
<dbReference type="Pfam" id="PF03693">
    <property type="entry name" value="ParD_antitoxin"/>
    <property type="match status" value="1"/>
</dbReference>
<dbReference type="EMBL" id="JBHRTR010000019">
    <property type="protein sequence ID" value="MFC3227082.1"/>
    <property type="molecule type" value="Genomic_DNA"/>
</dbReference>
<evidence type="ECO:0000256" key="3">
    <source>
        <dbReference type="ARBA" id="ARBA00022679"/>
    </source>
</evidence>
<keyword evidence="4" id="KW-0548">Nucleotidyltransferase</keyword>
<keyword evidence="7" id="KW-0067">ATP-binding</keyword>
<evidence type="ECO:0000259" key="10">
    <source>
        <dbReference type="Pfam" id="PF01909"/>
    </source>
</evidence>
<comment type="similarity">
    <text evidence="9">Belongs to the MntA antitoxin family.</text>
</comment>
<comment type="caution">
    <text evidence="11">The sequence shown here is derived from an EMBL/GenBank/DDBJ whole genome shotgun (WGS) entry which is preliminary data.</text>
</comment>
<keyword evidence="2" id="KW-1277">Toxin-antitoxin system</keyword>
<evidence type="ECO:0000256" key="9">
    <source>
        <dbReference type="ARBA" id="ARBA00038276"/>
    </source>
</evidence>
<dbReference type="Proteomes" id="UP001595528">
    <property type="component" value="Unassembled WGS sequence"/>
</dbReference>
<gene>
    <name evidence="11" type="ORF">ACFOGJ_07575</name>
</gene>
<keyword evidence="12" id="KW-1185">Reference proteome</keyword>
<dbReference type="Gene3D" id="6.10.10.120">
    <property type="entry name" value="Antitoxin ParD1-like"/>
    <property type="match status" value="1"/>
</dbReference>
<protein>
    <submittedName>
        <fullName evidence="11">Type II toxin-antitoxin system ParD family antitoxin</fullName>
    </submittedName>
</protein>